<reference evidence="1" key="1">
    <citation type="submission" date="2024-09" db="EMBL/GenBank/DDBJ databases">
        <title>Black Yeasts Isolated from many extreme environments.</title>
        <authorList>
            <person name="Coleine C."/>
            <person name="Stajich J.E."/>
            <person name="Selbmann L."/>
        </authorList>
    </citation>
    <scope>NUCLEOTIDE SEQUENCE</scope>
    <source>
        <strain evidence="1">CCFEE 5737</strain>
    </source>
</reference>
<sequence length="120" mass="12446">MAYLEKPSSTAFKYYTAAAVLAASPVPYSLLVLGSTNEALFRKADNLASTSLTDTAAESGVKKEETVHSLVDTWATLNLGNAALTAAAAMSALWAVMNPVEVVGMGLDSIKFGTGANRMG</sequence>
<dbReference type="EMBL" id="JAWDJW010002030">
    <property type="protein sequence ID" value="KAK3078285.1"/>
    <property type="molecule type" value="Genomic_DNA"/>
</dbReference>
<accession>A0ACC3DNX0</accession>
<evidence type="ECO:0000313" key="1">
    <source>
        <dbReference type="EMBL" id="KAK3078285.1"/>
    </source>
</evidence>
<evidence type="ECO:0000313" key="2">
    <source>
        <dbReference type="Proteomes" id="UP001186974"/>
    </source>
</evidence>
<proteinExistence type="predicted"/>
<dbReference type="Proteomes" id="UP001186974">
    <property type="component" value="Unassembled WGS sequence"/>
</dbReference>
<comment type="caution">
    <text evidence="1">The sequence shown here is derived from an EMBL/GenBank/DDBJ whole genome shotgun (WGS) entry which is preliminary data.</text>
</comment>
<name>A0ACC3DNX0_9PEZI</name>
<protein>
    <submittedName>
        <fullName evidence="1">Uncharacterized protein</fullName>
    </submittedName>
</protein>
<gene>
    <name evidence="1" type="ORF">LTS18_007967</name>
</gene>
<keyword evidence="2" id="KW-1185">Reference proteome</keyword>
<organism evidence="1 2">
    <name type="scientific">Coniosporium uncinatum</name>
    <dbReference type="NCBI Taxonomy" id="93489"/>
    <lineage>
        <taxon>Eukaryota</taxon>
        <taxon>Fungi</taxon>
        <taxon>Dikarya</taxon>
        <taxon>Ascomycota</taxon>
        <taxon>Pezizomycotina</taxon>
        <taxon>Dothideomycetes</taxon>
        <taxon>Dothideomycetes incertae sedis</taxon>
        <taxon>Coniosporium</taxon>
    </lineage>
</organism>